<feature type="compositionally biased region" description="Basic and acidic residues" evidence="1">
    <location>
        <begin position="237"/>
        <end position="253"/>
    </location>
</feature>
<organism evidence="2 3">
    <name type="scientific">Macrophomina phaseolina</name>
    <dbReference type="NCBI Taxonomy" id="35725"/>
    <lineage>
        <taxon>Eukaryota</taxon>
        <taxon>Fungi</taxon>
        <taxon>Dikarya</taxon>
        <taxon>Ascomycota</taxon>
        <taxon>Pezizomycotina</taxon>
        <taxon>Dothideomycetes</taxon>
        <taxon>Dothideomycetes incertae sedis</taxon>
        <taxon>Botryosphaeriales</taxon>
        <taxon>Botryosphaeriaceae</taxon>
        <taxon>Macrophomina</taxon>
    </lineage>
</organism>
<reference evidence="2 3" key="1">
    <citation type="journal article" date="2021" name="Nat. Commun.">
        <title>Genetic determinants of endophytism in the Arabidopsis root mycobiome.</title>
        <authorList>
            <person name="Mesny F."/>
            <person name="Miyauchi S."/>
            <person name="Thiergart T."/>
            <person name="Pickel B."/>
            <person name="Atanasova L."/>
            <person name="Karlsson M."/>
            <person name="Huettel B."/>
            <person name="Barry K.W."/>
            <person name="Haridas S."/>
            <person name="Chen C."/>
            <person name="Bauer D."/>
            <person name="Andreopoulos W."/>
            <person name="Pangilinan J."/>
            <person name="LaButti K."/>
            <person name="Riley R."/>
            <person name="Lipzen A."/>
            <person name="Clum A."/>
            <person name="Drula E."/>
            <person name="Henrissat B."/>
            <person name="Kohler A."/>
            <person name="Grigoriev I.V."/>
            <person name="Martin F.M."/>
            <person name="Hacquard S."/>
        </authorList>
    </citation>
    <scope>NUCLEOTIDE SEQUENCE [LARGE SCALE GENOMIC DNA]</scope>
    <source>
        <strain evidence="2 3">MPI-SDFR-AT-0080</strain>
    </source>
</reference>
<feature type="compositionally biased region" description="Polar residues" evidence="1">
    <location>
        <begin position="132"/>
        <end position="146"/>
    </location>
</feature>
<feature type="compositionally biased region" description="Basic and acidic residues" evidence="1">
    <location>
        <begin position="470"/>
        <end position="494"/>
    </location>
</feature>
<dbReference type="EMBL" id="JAGTJR010000013">
    <property type="protein sequence ID" value="KAH7050329.1"/>
    <property type="molecule type" value="Genomic_DNA"/>
</dbReference>
<keyword evidence="3" id="KW-1185">Reference proteome</keyword>
<dbReference type="Proteomes" id="UP000774617">
    <property type="component" value="Unassembled WGS sequence"/>
</dbReference>
<feature type="compositionally biased region" description="Polar residues" evidence="1">
    <location>
        <begin position="154"/>
        <end position="165"/>
    </location>
</feature>
<name>A0ABQ8GE05_9PEZI</name>
<evidence type="ECO:0000256" key="1">
    <source>
        <dbReference type="SAM" id="MobiDB-lite"/>
    </source>
</evidence>
<proteinExistence type="predicted"/>
<feature type="compositionally biased region" description="Low complexity" evidence="1">
    <location>
        <begin position="585"/>
        <end position="603"/>
    </location>
</feature>
<evidence type="ECO:0000313" key="3">
    <source>
        <dbReference type="Proteomes" id="UP000774617"/>
    </source>
</evidence>
<gene>
    <name evidence="2" type="ORF">B0J12DRAFT_740586</name>
</gene>
<feature type="compositionally biased region" description="Polar residues" evidence="1">
    <location>
        <begin position="570"/>
        <end position="579"/>
    </location>
</feature>
<feature type="compositionally biased region" description="Basic and acidic residues" evidence="1">
    <location>
        <begin position="664"/>
        <end position="679"/>
    </location>
</feature>
<protein>
    <submittedName>
        <fullName evidence="2">Uncharacterized protein</fullName>
    </submittedName>
</protein>
<feature type="compositionally biased region" description="Polar residues" evidence="1">
    <location>
        <begin position="459"/>
        <end position="469"/>
    </location>
</feature>
<feature type="compositionally biased region" description="Basic and acidic residues" evidence="1">
    <location>
        <begin position="616"/>
        <end position="632"/>
    </location>
</feature>
<evidence type="ECO:0000313" key="2">
    <source>
        <dbReference type="EMBL" id="KAH7050329.1"/>
    </source>
</evidence>
<feature type="region of interest" description="Disordered" evidence="1">
    <location>
        <begin position="131"/>
        <end position="327"/>
    </location>
</feature>
<sequence length="908" mass="99233">MANAIARSKSMTLKRSKRSTRYMDNPLPVANLQFLGTDVAASHNDLRLLQKAPPKRADSGTASASGDEMPRPRTANSAIERSRALHTTGAPIVVQHEHQTFDFPTPSPEAVYQSREKLHRDQTVPIGMAIGSPTQNNATAWKQSHPATPKPEVNASTANVDNASETDVPPSARPTTSDGKKVKISRWKSLFGRRPADKPPATPAPFYQLQQPAQPPAMPTTPARMGANEDAMSSRADLADNEKSKGGKVEEKKSKGRLRSKSSAAADARAATLPLDPPKMPNAFPELGSPKPPPKDHPSPEREPKKKPSRFGFHKQESKPQLVRAETSPMLNVDIPTIEMERYSVMFGSLLKGDRQSNLLMRRQGTERLKPLNSDSLRMADRSLQEQDEQGGNEQRPKPTRRATSPATPTFQTPTIGLSLFPRDSMSGSRSNSPVPVRGQSPAPSKHLNAPKTHHRLQRSFTAPISPSRNEFDTRNNETPAPKEKPVVAKHITEEPQADVDLDALRKELISPAFSVSTRDSEASFESAESSETAIQLRDNRMKSKYNGAAVDTSDWEIVTKKQPNLQLQTTMAQGNVVNSGSGSGSTLSLQSQSPLSSLSGQSFAQAKETVARQNSLRERQRQQQHREREQEQSPTTLSQAPGTAGSPKSDQQGRKPSYASSHGSEKHQGEPARDKDAEMMLQQQQQFRERKQKQKGEQQQPQQQASGGPKRQPTLKERAEEVQNAARVAIARQVSISRQRAQQEMLRAQKASAATHNSHNVTNGIGNMTISSNQKLMKTSTEPPVPSPGGSSMSGSNPSTPQSAGQLPTLLIPEDEPKPKLARQESLRRAGRNGTPSTKIVHSPTGERLVEKRTLTPVLVDIPNRKSVVGNIVDEGDFDAPLLPPNRPFAFADPNRASTVSFSHLNC</sequence>
<feature type="compositionally biased region" description="Low complexity" evidence="1">
    <location>
        <begin position="261"/>
        <end position="274"/>
    </location>
</feature>
<feature type="compositionally biased region" description="Basic and acidic residues" evidence="1">
    <location>
        <begin position="816"/>
        <end position="829"/>
    </location>
</feature>
<feature type="region of interest" description="Disordered" evidence="1">
    <location>
        <begin position="741"/>
        <end position="848"/>
    </location>
</feature>
<comment type="caution">
    <text evidence="2">The sequence shown here is derived from an EMBL/GenBank/DDBJ whole genome shotgun (WGS) entry which is preliminary data.</text>
</comment>
<accession>A0ABQ8GE05</accession>
<feature type="region of interest" description="Disordered" evidence="1">
    <location>
        <begin position="50"/>
        <end position="77"/>
    </location>
</feature>
<feature type="compositionally biased region" description="Low complexity" evidence="1">
    <location>
        <begin position="789"/>
        <end position="804"/>
    </location>
</feature>
<feature type="compositionally biased region" description="Basic and acidic residues" evidence="1">
    <location>
        <begin position="293"/>
        <end position="306"/>
    </location>
</feature>
<feature type="region of interest" description="Disordered" evidence="1">
    <location>
        <begin position="570"/>
        <end position="725"/>
    </location>
</feature>
<feature type="compositionally biased region" description="Polar residues" evidence="1">
    <location>
        <begin position="753"/>
        <end position="779"/>
    </location>
</feature>
<feature type="region of interest" description="Disordered" evidence="1">
    <location>
        <begin position="516"/>
        <end position="543"/>
    </location>
</feature>
<feature type="region of interest" description="Disordered" evidence="1">
    <location>
        <begin position="352"/>
        <end position="495"/>
    </location>
</feature>
<feature type="region of interest" description="Disordered" evidence="1">
    <location>
        <begin position="1"/>
        <end position="24"/>
    </location>
</feature>
<feature type="compositionally biased region" description="Polar residues" evidence="1">
    <location>
        <begin position="634"/>
        <end position="651"/>
    </location>
</feature>